<evidence type="ECO:0000313" key="2">
    <source>
        <dbReference type="EMBL" id="ROV89673.1"/>
    </source>
</evidence>
<organism evidence="2 3">
    <name type="scientific">Cytospora chrysosperma</name>
    <name type="common">Cytospora canker fungus</name>
    <name type="synonym">Sphaeria chrysosperma</name>
    <dbReference type="NCBI Taxonomy" id="252740"/>
    <lineage>
        <taxon>Eukaryota</taxon>
        <taxon>Fungi</taxon>
        <taxon>Dikarya</taxon>
        <taxon>Ascomycota</taxon>
        <taxon>Pezizomycotina</taxon>
        <taxon>Sordariomycetes</taxon>
        <taxon>Sordariomycetidae</taxon>
        <taxon>Diaporthales</taxon>
        <taxon>Cytosporaceae</taxon>
        <taxon>Cytospora</taxon>
    </lineage>
</organism>
<feature type="signal peptide" evidence="1">
    <location>
        <begin position="1"/>
        <end position="19"/>
    </location>
</feature>
<proteinExistence type="predicted"/>
<evidence type="ECO:0000256" key="1">
    <source>
        <dbReference type="SAM" id="SignalP"/>
    </source>
</evidence>
<dbReference type="EMBL" id="LJZO01000056">
    <property type="protein sequence ID" value="ROV89673.1"/>
    <property type="molecule type" value="Genomic_DNA"/>
</dbReference>
<sequence length="103" mass="10819">MIVSHIITTVLSLVPIILALPKADVTLETKNLAANTTCWVGHIHGTCYGHHNGCTPDGIYVTCQANDFGGQMVFNNTCSPPGSHHGTLPGTCHCIESTGQSSC</sequence>
<keyword evidence="3" id="KW-1185">Reference proteome</keyword>
<evidence type="ECO:0008006" key="4">
    <source>
        <dbReference type="Google" id="ProtNLM"/>
    </source>
</evidence>
<evidence type="ECO:0000313" key="3">
    <source>
        <dbReference type="Proteomes" id="UP000284375"/>
    </source>
</evidence>
<feature type="chain" id="PRO_5019216977" description="Cyanovirin-N domain-containing protein" evidence="1">
    <location>
        <begin position="20"/>
        <end position="103"/>
    </location>
</feature>
<protein>
    <recommendedName>
        <fullName evidence="4">Cyanovirin-N domain-containing protein</fullName>
    </recommendedName>
</protein>
<accession>A0A423VFF2</accession>
<keyword evidence="1" id="KW-0732">Signal</keyword>
<comment type="caution">
    <text evidence="2">The sequence shown here is derived from an EMBL/GenBank/DDBJ whole genome shotgun (WGS) entry which is preliminary data.</text>
</comment>
<gene>
    <name evidence="2" type="ORF">VSDG_08096</name>
</gene>
<dbReference type="OrthoDB" id="4699605at2759"/>
<name>A0A423VFF2_CYTCH</name>
<dbReference type="Proteomes" id="UP000284375">
    <property type="component" value="Unassembled WGS sequence"/>
</dbReference>
<dbReference type="AlphaFoldDB" id="A0A423VFF2"/>
<reference evidence="2 3" key="1">
    <citation type="submission" date="2015-09" db="EMBL/GenBank/DDBJ databases">
        <title>Host preference determinants of Valsa canker pathogens revealed by comparative genomics.</title>
        <authorList>
            <person name="Yin Z."/>
            <person name="Huang L."/>
        </authorList>
    </citation>
    <scope>NUCLEOTIDE SEQUENCE [LARGE SCALE GENOMIC DNA]</scope>
    <source>
        <strain evidence="2 3">YSFL</strain>
    </source>
</reference>